<dbReference type="SUPFAM" id="SSF57863">
    <property type="entry name" value="ArfGap/RecO-like zinc finger"/>
    <property type="match status" value="1"/>
</dbReference>
<dbReference type="InterPro" id="IPR011993">
    <property type="entry name" value="PH-like_dom_sf"/>
</dbReference>
<dbReference type="InterPro" id="IPR038508">
    <property type="entry name" value="ArfGAP_dom_sf"/>
</dbReference>
<dbReference type="SMART" id="SM00233">
    <property type="entry name" value="PH"/>
    <property type="match status" value="1"/>
</dbReference>
<dbReference type="SUPFAM" id="SSF50729">
    <property type="entry name" value="PH domain-like"/>
    <property type="match status" value="1"/>
</dbReference>
<dbReference type="SUPFAM" id="SSF48403">
    <property type="entry name" value="Ankyrin repeat"/>
    <property type="match status" value="1"/>
</dbReference>
<feature type="compositionally biased region" description="Low complexity" evidence="7">
    <location>
        <begin position="11"/>
        <end position="26"/>
    </location>
</feature>
<dbReference type="FunFam" id="1.10.220.150:FF:000009">
    <property type="entry name" value="stromal membrane-associated protein 1 isoform X1"/>
    <property type="match status" value="1"/>
</dbReference>
<accession>A0AAD2G9Q4</accession>
<dbReference type="InterPro" id="IPR037278">
    <property type="entry name" value="ARFGAP/RecO"/>
</dbReference>
<feature type="compositionally biased region" description="Polar residues" evidence="7">
    <location>
        <begin position="580"/>
        <end position="591"/>
    </location>
</feature>
<dbReference type="PANTHER" id="PTHR23180">
    <property type="entry name" value="CENTAURIN/ARF"/>
    <property type="match status" value="1"/>
</dbReference>
<feature type="domain" description="PH" evidence="8">
    <location>
        <begin position="443"/>
        <end position="553"/>
    </location>
</feature>
<feature type="compositionally biased region" description="Polar residues" evidence="7">
    <location>
        <begin position="1"/>
        <end position="10"/>
    </location>
</feature>
<feature type="compositionally biased region" description="Polar residues" evidence="7">
    <location>
        <begin position="250"/>
        <end position="267"/>
    </location>
</feature>
<evidence type="ECO:0000256" key="7">
    <source>
        <dbReference type="SAM" id="MobiDB-lite"/>
    </source>
</evidence>
<dbReference type="PROSITE" id="PS50115">
    <property type="entry name" value="ARFGAP"/>
    <property type="match status" value="1"/>
</dbReference>
<dbReference type="Gene3D" id="1.25.40.20">
    <property type="entry name" value="Ankyrin repeat-containing domain"/>
    <property type="match status" value="1"/>
</dbReference>
<gene>
    <name evidence="10" type="ORF">CYCCA115_LOCUS22547</name>
</gene>
<dbReference type="PRINTS" id="PR00405">
    <property type="entry name" value="REVINTRACTNG"/>
</dbReference>
<dbReference type="InterPro" id="IPR045258">
    <property type="entry name" value="ACAP1/2/3-like"/>
</dbReference>
<dbReference type="AlphaFoldDB" id="A0AAD2G9Q4"/>
<reference evidence="10" key="1">
    <citation type="submission" date="2023-08" db="EMBL/GenBank/DDBJ databases">
        <authorList>
            <person name="Audoor S."/>
            <person name="Bilcke G."/>
        </authorList>
    </citation>
    <scope>NUCLEOTIDE SEQUENCE</scope>
</reference>
<evidence type="ECO:0000256" key="3">
    <source>
        <dbReference type="ARBA" id="ARBA00022771"/>
    </source>
</evidence>
<dbReference type="Pfam" id="PF01412">
    <property type="entry name" value="ArfGap"/>
    <property type="match status" value="1"/>
</dbReference>
<dbReference type="Proteomes" id="UP001295423">
    <property type="component" value="Unassembled WGS sequence"/>
</dbReference>
<dbReference type="SUPFAM" id="SSF103657">
    <property type="entry name" value="BAR/IMD domain-like"/>
    <property type="match status" value="2"/>
</dbReference>
<dbReference type="Gene3D" id="1.10.220.150">
    <property type="entry name" value="Arf GTPase activating protein"/>
    <property type="match status" value="1"/>
</dbReference>
<dbReference type="GO" id="GO:0008270">
    <property type="term" value="F:zinc ion binding"/>
    <property type="evidence" value="ECO:0007669"/>
    <property type="project" value="UniProtKB-KW"/>
</dbReference>
<dbReference type="PROSITE" id="PS50088">
    <property type="entry name" value="ANK_REPEAT"/>
    <property type="match status" value="1"/>
</dbReference>
<dbReference type="PANTHER" id="PTHR23180:SF160">
    <property type="entry name" value="ADP-RIBOSYLATION FACTOR GTPASE-ACTIVATING PROTEIN EFFECTOR PROTEIN 1"/>
    <property type="match status" value="1"/>
</dbReference>
<dbReference type="InterPro" id="IPR002110">
    <property type="entry name" value="Ankyrin_rpt"/>
</dbReference>
<dbReference type="EMBL" id="CAKOGP040002313">
    <property type="protein sequence ID" value="CAJ1966971.1"/>
    <property type="molecule type" value="Genomic_DNA"/>
</dbReference>
<proteinExistence type="predicted"/>
<dbReference type="GO" id="GO:0005096">
    <property type="term" value="F:GTPase activator activity"/>
    <property type="evidence" value="ECO:0007669"/>
    <property type="project" value="UniProtKB-KW"/>
</dbReference>
<feature type="region of interest" description="Disordered" evidence="7">
    <location>
        <begin position="237"/>
        <end position="270"/>
    </location>
</feature>
<dbReference type="CDD" id="cd08204">
    <property type="entry name" value="ArfGap"/>
    <property type="match status" value="1"/>
</dbReference>
<feature type="region of interest" description="Disordered" evidence="7">
    <location>
        <begin position="1"/>
        <end position="29"/>
    </location>
</feature>
<dbReference type="InterPro" id="IPR027267">
    <property type="entry name" value="AH/BAR_dom_sf"/>
</dbReference>
<dbReference type="PROSITE" id="PS50003">
    <property type="entry name" value="PH_DOMAIN"/>
    <property type="match status" value="1"/>
</dbReference>
<keyword evidence="1" id="KW-0343">GTPase activation</keyword>
<evidence type="ECO:0000256" key="1">
    <source>
        <dbReference type="ARBA" id="ARBA00022468"/>
    </source>
</evidence>
<name>A0AAD2G9Q4_9STRA</name>
<dbReference type="InterPro" id="IPR036770">
    <property type="entry name" value="Ankyrin_rpt-contain_sf"/>
</dbReference>
<dbReference type="InterPro" id="IPR001164">
    <property type="entry name" value="ArfGAP_dom"/>
</dbReference>
<keyword evidence="11" id="KW-1185">Reference proteome</keyword>
<keyword evidence="4" id="KW-0862">Zinc</keyword>
<keyword evidence="3 6" id="KW-0863">Zinc-finger</keyword>
<sequence length="852" mass="94688">MATTDGKTNLSSAAASSSSTPAAATTTEKEVGIEVENSFSADSPYFSSYVENEVRSINIMNDTLRDIAGRTKTFGKCGALMSEATRRLSLACKLRRPLSPEEEKETDVHAERVREFQVLERRRAVGEDMASLLGVMSEMLEEIADAQVQMCQSFEATLVTSLEHFAELELRTAKTLDSTAEESTESAEQLLGKYLNGRHAAALSSNLNDIDGNDAWNKFSEQVGNHGQSLLQRFQNRNKTKTPQGPPRTALSQGISRTQTSTASKSTPVPVDPAVQMASTAANLKLTLEQVRLAQATAELKRFQLLKHIVAHKQRRKFEIGENVLASLHGIRAYFHHCSDCVNGIVPTMNRFQVEQQTARNHLEKKLAPSWRARETDIEGTIDGLKMVTKSSGIIVEAIASGDKNLIEKQATSLEEIEDKVEIWRLPRMLADSTRLKRDPTPGVFVEGWLYKKKDQRLTLNAWSRRWFMMDSNGIYYFRENEEWKKGDGRVNLKKLERVKICDVVLCTVREAPNEGPRFCFEVHTPSSKPLMLQARGPLEYKKWVDGIRNGIEIQLVSGNQNVGRAPPPRQYNVGEIKKSTSMSSRDNSPVRSGDAVDLPEFHDIDNEGKRGAQKMAKSTLIPQIMQSNKFCADCGAPDPDWVSLNLGVLLCIECSGVHRSLGVHVSKVRSLKLDALSESEGKLIAEIGNERANKIWEGGVGMQKGWEKPRQDSGRKAKEEWIKSKYLWRGFINHLDKDGQPAADGEDKLCQDMFEAAKGGDVLGIANALARGANASWQNPEENGQTGLHVCALLKAGENKDDWKAIECAELLLQNGAKMDIRDKDSRAVLDIAMIKSAELDMIEYLTLKSS</sequence>
<evidence type="ECO:0000313" key="10">
    <source>
        <dbReference type="EMBL" id="CAJ1966971.1"/>
    </source>
</evidence>
<dbReference type="Gene3D" id="2.30.29.30">
    <property type="entry name" value="Pleckstrin-homology domain (PH domain)/Phosphotyrosine-binding domain (PTB)"/>
    <property type="match status" value="1"/>
</dbReference>
<comment type="caution">
    <text evidence="10">The sequence shown here is derived from an EMBL/GenBank/DDBJ whole genome shotgun (WGS) entry which is preliminary data.</text>
</comment>
<evidence type="ECO:0000259" key="8">
    <source>
        <dbReference type="PROSITE" id="PS50003"/>
    </source>
</evidence>
<dbReference type="InterPro" id="IPR001849">
    <property type="entry name" value="PH_domain"/>
</dbReference>
<feature type="region of interest" description="Disordered" evidence="7">
    <location>
        <begin position="563"/>
        <end position="607"/>
    </location>
</feature>
<evidence type="ECO:0000259" key="9">
    <source>
        <dbReference type="PROSITE" id="PS50115"/>
    </source>
</evidence>
<evidence type="ECO:0000313" key="11">
    <source>
        <dbReference type="Proteomes" id="UP001295423"/>
    </source>
</evidence>
<evidence type="ECO:0000256" key="2">
    <source>
        <dbReference type="ARBA" id="ARBA00022723"/>
    </source>
</evidence>
<evidence type="ECO:0000256" key="5">
    <source>
        <dbReference type="PROSITE-ProRule" id="PRU00023"/>
    </source>
</evidence>
<protein>
    <submittedName>
        <fullName evidence="10">Uncharacterized protein</fullName>
    </submittedName>
</protein>
<dbReference type="SMART" id="SM00105">
    <property type="entry name" value="ArfGap"/>
    <property type="match status" value="1"/>
</dbReference>
<evidence type="ECO:0000256" key="4">
    <source>
        <dbReference type="ARBA" id="ARBA00022833"/>
    </source>
</evidence>
<feature type="repeat" description="ANK" evidence="5">
    <location>
        <begin position="784"/>
        <end position="825"/>
    </location>
</feature>
<dbReference type="Gene3D" id="1.20.1270.60">
    <property type="entry name" value="Arfaptin homology (AH) domain/BAR domain"/>
    <property type="match status" value="2"/>
</dbReference>
<feature type="domain" description="Arf-GAP" evidence="9">
    <location>
        <begin position="610"/>
        <end position="740"/>
    </location>
</feature>
<evidence type="ECO:0000256" key="6">
    <source>
        <dbReference type="PROSITE-ProRule" id="PRU00288"/>
    </source>
</evidence>
<dbReference type="Pfam" id="PF00169">
    <property type="entry name" value="PH"/>
    <property type="match status" value="1"/>
</dbReference>
<keyword evidence="2" id="KW-0479">Metal-binding</keyword>
<organism evidence="10 11">
    <name type="scientific">Cylindrotheca closterium</name>
    <dbReference type="NCBI Taxonomy" id="2856"/>
    <lineage>
        <taxon>Eukaryota</taxon>
        <taxon>Sar</taxon>
        <taxon>Stramenopiles</taxon>
        <taxon>Ochrophyta</taxon>
        <taxon>Bacillariophyta</taxon>
        <taxon>Bacillariophyceae</taxon>
        <taxon>Bacillariophycidae</taxon>
        <taxon>Bacillariales</taxon>
        <taxon>Bacillariaceae</taxon>
        <taxon>Cylindrotheca</taxon>
    </lineage>
</organism>
<keyword evidence="5" id="KW-0040">ANK repeat</keyword>